<dbReference type="Gene3D" id="1.20.1260.10">
    <property type="match status" value="1"/>
</dbReference>
<accession>A0A4S5BR35</accession>
<dbReference type="InterPro" id="IPR005183">
    <property type="entry name" value="DUF305_CopM-like"/>
</dbReference>
<dbReference type="PANTHER" id="PTHR36933:SF1">
    <property type="entry name" value="SLL0788 PROTEIN"/>
    <property type="match status" value="1"/>
</dbReference>
<dbReference type="RefSeq" id="WP_136405444.1">
    <property type="nucleotide sequence ID" value="NZ_SSWX01000004.1"/>
</dbReference>
<dbReference type="PANTHER" id="PTHR36933">
    <property type="entry name" value="SLL0788 PROTEIN"/>
    <property type="match status" value="1"/>
</dbReference>
<feature type="compositionally biased region" description="Low complexity" evidence="1">
    <location>
        <begin position="1"/>
        <end position="35"/>
    </location>
</feature>
<reference evidence="3 4" key="1">
    <citation type="submission" date="2019-04" db="EMBL/GenBank/DDBJ databases">
        <title>Lampropedia sp YIM MLB12 draf genome.</title>
        <authorList>
            <person name="Wang Y.-X."/>
        </authorList>
    </citation>
    <scope>NUCLEOTIDE SEQUENCE [LARGE SCALE GENOMIC DNA]</scope>
    <source>
        <strain evidence="3 4">YIM MLB12</strain>
    </source>
</reference>
<feature type="region of interest" description="Disordered" evidence="1">
    <location>
        <begin position="1"/>
        <end position="46"/>
    </location>
</feature>
<protein>
    <submittedName>
        <fullName evidence="3">DUF305 domain-containing protein</fullName>
    </submittedName>
</protein>
<dbReference type="Pfam" id="PF03713">
    <property type="entry name" value="DUF305"/>
    <property type="match status" value="1"/>
</dbReference>
<dbReference type="Proteomes" id="UP000306236">
    <property type="component" value="Unassembled WGS sequence"/>
</dbReference>
<dbReference type="EMBL" id="SSWX01000004">
    <property type="protein sequence ID" value="THJ35247.1"/>
    <property type="molecule type" value="Genomic_DNA"/>
</dbReference>
<evidence type="ECO:0000313" key="3">
    <source>
        <dbReference type="EMBL" id="THJ35247.1"/>
    </source>
</evidence>
<sequence>MSFTSAQAQQNANASHGSHSSASTATAAAQAPNNAREALDQSMGRMHDDMMRGIAHDDADVAFAAGMLAHHDGAVEMARIQLQYGKDPAMRQLAEDIIRAQEGEMIVLKDWLAKRGLGADGHPVKQANAHAGH</sequence>
<dbReference type="OrthoDB" id="8603558at2"/>
<proteinExistence type="predicted"/>
<evidence type="ECO:0000313" key="4">
    <source>
        <dbReference type="Proteomes" id="UP000306236"/>
    </source>
</evidence>
<dbReference type="InterPro" id="IPR012347">
    <property type="entry name" value="Ferritin-like"/>
</dbReference>
<keyword evidence="4" id="KW-1185">Reference proteome</keyword>
<feature type="domain" description="DUF305" evidence="2">
    <location>
        <begin position="20"/>
        <end position="112"/>
    </location>
</feature>
<name>A0A4S5BR35_9BURK</name>
<dbReference type="AlphaFoldDB" id="A0A4S5BR35"/>
<organism evidence="3 4">
    <name type="scientific">Lampropedia aestuarii</name>
    <dbReference type="NCBI Taxonomy" id="2562762"/>
    <lineage>
        <taxon>Bacteria</taxon>
        <taxon>Pseudomonadati</taxon>
        <taxon>Pseudomonadota</taxon>
        <taxon>Betaproteobacteria</taxon>
        <taxon>Burkholderiales</taxon>
        <taxon>Comamonadaceae</taxon>
        <taxon>Lampropedia</taxon>
    </lineage>
</organism>
<comment type="caution">
    <text evidence="3">The sequence shown here is derived from an EMBL/GenBank/DDBJ whole genome shotgun (WGS) entry which is preliminary data.</text>
</comment>
<evidence type="ECO:0000256" key="1">
    <source>
        <dbReference type="SAM" id="MobiDB-lite"/>
    </source>
</evidence>
<evidence type="ECO:0000259" key="2">
    <source>
        <dbReference type="Pfam" id="PF03713"/>
    </source>
</evidence>
<gene>
    <name evidence="3" type="ORF">E8K88_04420</name>
</gene>